<protein>
    <submittedName>
        <fullName evidence="2">Uncharacterized protein</fullName>
    </submittedName>
</protein>
<proteinExistence type="predicted"/>
<reference evidence="2" key="2">
    <citation type="journal article" date="2015" name="Data Brief">
        <title>Shoot transcriptome of the giant reed, Arundo donax.</title>
        <authorList>
            <person name="Barrero R.A."/>
            <person name="Guerrero F.D."/>
            <person name="Moolhuijzen P."/>
            <person name="Goolsby J.A."/>
            <person name="Tidwell J."/>
            <person name="Bellgard S.E."/>
            <person name="Bellgard M.I."/>
        </authorList>
    </citation>
    <scope>NUCLEOTIDE SEQUENCE</scope>
    <source>
        <tissue evidence="2">Shoot tissue taken approximately 20 cm above the soil surface</tissue>
    </source>
</reference>
<sequence>MNFSHKRVHNTFPHHLVLLHCVPPLLPPMSQQQPQCLAQHNSLNRTERQRQQ</sequence>
<reference evidence="2" key="1">
    <citation type="submission" date="2014-09" db="EMBL/GenBank/DDBJ databases">
        <authorList>
            <person name="Magalhaes I.L.F."/>
            <person name="Oliveira U."/>
            <person name="Santos F.R."/>
            <person name="Vidigal T.H.D.A."/>
            <person name="Brescovit A.D."/>
            <person name="Santos A.J."/>
        </authorList>
    </citation>
    <scope>NUCLEOTIDE SEQUENCE</scope>
    <source>
        <tissue evidence="2">Shoot tissue taken approximately 20 cm above the soil surface</tissue>
    </source>
</reference>
<dbReference type="EMBL" id="GBRH01255960">
    <property type="protein sequence ID" value="JAD41935.1"/>
    <property type="molecule type" value="Transcribed_RNA"/>
</dbReference>
<dbReference type="AlphaFoldDB" id="A0A0A8ZYV0"/>
<organism evidence="2">
    <name type="scientific">Arundo donax</name>
    <name type="common">Giant reed</name>
    <name type="synonym">Donax arundinaceus</name>
    <dbReference type="NCBI Taxonomy" id="35708"/>
    <lineage>
        <taxon>Eukaryota</taxon>
        <taxon>Viridiplantae</taxon>
        <taxon>Streptophyta</taxon>
        <taxon>Embryophyta</taxon>
        <taxon>Tracheophyta</taxon>
        <taxon>Spermatophyta</taxon>
        <taxon>Magnoliopsida</taxon>
        <taxon>Liliopsida</taxon>
        <taxon>Poales</taxon>
        <taxon>Poaceae</taxon>
        <taxon>PACMAD clade</taxon>
        <taxon>Arundinoideae</taxon>
        <taxon>Arundineae</taxon>
        <taxon>Arundo</taxon>
    </lineage>
</organism>
<feature type="region of interest" description="Disordered" evidence="1">
    <location>
        <begin position="30"/>
        <end position="52"/>
    </location>
</feature>
<evidence type="ECO:0000313" key="2">
    <source>
        <dbReference type="EMBL" id="JAD41935.1"/>
    </source>
</evidence>
<name>A0A0A8ZYV0_ARUDO</name>
<accession>A0A0A8ZYV0</accession>
<evidence type="ECO:0000256" key="1">
    <source>
        <dbReference type="SAM" id="MobiDB-lite"/>
    </source>
</evidence>